<comment type="function">
    <text evidence="10">Catalyzes the phosphorylation of the position 2 hydroxy group of 4-diphosphocytidyl-2C-methyl-D-erythritol.</text>
</comment>
<feature type="binding site" evidence="10">
    <location>
        <begin position="97"/>
        <end position="107"/>
    </location>
    <ligand>
        <name>ATP</name>
        <dbReference type="ChEBI" id="CHEBI:30616"/>
    </ligand>
</feature>
<feature type="domain" description="GHMP kinase C-terminal" evidence="12">
    <location>
        <begin position="221"/>
        <end position="280"/>
    </location>
</feature>
<evidence type="ECO:0000256" key="1">
    <source>
        <dbReference type="ARBA" id="ARBA00009684"/>
    </source>
</evidence>
<feature type="active site" evidence="10">
    <location>
        <position position="11"/>
    </location>
</feature>
<dbReference type="GO" id="GO:0050515">
    <property type="term" value="F:4-(cytidine 5'-diphospho)-2-C-methyl-D-erythritol kinase activity"/>
    <property type="evidence" value="ECO:0007669"/>
    <property type="project" value="UniProtKB-UniRule"/>
</dbReference>
<keyword evidence="6 10" id="KW-0418">Kinase</keyword>
<evidence type="ECO:0000313" key="13">
    <source>
        <dbReference type="EMBL" id="AWN42001.1"/>
    </source>
</evidence>
<dbReference type="PANTHER" id="PTHR43527:SF2">
    <property type="entry name" value="4-DIPHOSPHOCYTIDYL-2-C-METHYL-D-ERYTHRITOL KINASE, CHLOROPLASTIC"/>
    <property type="match status" value="1"/>
</dbReference>
<accession>A0A2U8W8N4</accession>
<sequence>MPSLATRAPAKINLTLHVLGRRQADGYHALESLVAFAGVGDHLTLEPADGLALAIEGPTAGPAGPTEDNLVLRAARHLAGCVPGLRMGAFRLVKRLPVAAGIGGGSSDAAAALRLLADLNGLGLDHPAVVESARATGADVPVCLDPRARMMRGAGETIGRPLDLAALPAVLINPGVPVPTAPVFKALGLSPGDTLPGAEHPEVVTGLGLNGLIGLIGPARNDLEAPALTVAPVIGEALAALRAQGGCRLARMSGSGATVFGLFARRSQAALAAGAIGRAMPGWWVEPTLLR</sequence>
<evidence type="ECO:0000256" key="4">
    <source>
        <dbReference type="ARBA" id="ARBA00022679"/>
    </source>
</evidence>
<keyword evidence="8 10" id="KW-0414">Isoprene biosynthesis</keyword>
<evidence type="ECO:0000259" key="11">
    <source>
        <dbReference type="Pfam" id="PF00288"/>
    </source>
</evidence>
<dbReference type="HAMAP" id="MF_00061">
    <property type="entry name" value="IspE"/>
    <property type="match status" value="1"/>
</dbReference>
<evidence type="ECO:0000256" key="9">
    <source>
        <dbReference type="ARBA" id="ARBA00032554"/>
    </source>
</evidence>
<evidence type="ECO:0000256" key="7">
    <source>
        <dbReference type="ARBA" id="ARBA00022840"/>
    </source>
</evidence>
<reference evidence="14" key="1">
    <citation type="submission" date="2018-05" db="EMBL/GenBank/DDBJ databases">
        <title>Complete Genome Sequence of Methylobacterium sp. 17SD2-17.</title>
        <authorList>
            <person name="Srinivasan S."/>
        </authorList>
    </citation>
    <scope>NUCLEOTIDE SEQUENCE [LARGE SCALE GENOMIC DNA]</scope>
    <source>
        <strain evidence="14">17SD2-17</strain>
    </source>
</reference>
<evidence type="ECO:0000259" key="12">
    <source>
        <dbReference type="Pfam" id="PF08544"/>
    </source>
</evidence>
<dbReference type="InterPro" id="IPR004424">
    <property type="entry name" value="IspE"/>
</dbReference>
<dbReference type="Pfam" id="PF00288">
    <property type="entry name" value="GHMP_kinases_N"/>
    <property type="match status" value="1"/>
</dbReference>
<dbReference type="Proteomes" id="UP000245926">
    <property type="component" value="Chromosome"/>
</dbReference>
<evidence type="ECO:0000256" key="5">
    <source>
        <dbReference type="ARBA" id="ARBA00022741"/>
    </source>
</evidence>
<dbReference type="InterPro" id="IPR006204">
    <property type="entry name" value="GHMP_kinase_N_dom"/>
</dbReference>
<dbReference type="Gene3D" id="3.30.230.10">
    <property type="match status" value="1"/>
</dbReference>
<dbReference type="GO" id="GO:0016114">
    <property type="term" value="P:terpenoid biosynthetic process"/>
    <property type="evidence" value="ECO:0007669"/>
    <property type="project" value="UniProtKB-UniRule"/>
</dbReference>
<dbReference type="EMBL" id="CP029550">
    <property type="protein sequence ID" value="AWN42001.1"/>
    <property type="molecule type" value="Genomic_DNA"/>
</dbReference>
<dbReference type="GO" id="GO:0019288">
    <property type="term" value="P:isopentenyl diphosphate biosynthetic process, methylerythritol 4-phosphate pathway"/>
    <property type="evidence" value="ECO:0007669"/>
    <property type="project" value="UniProtKB-UniRule"/>
</dbReference>
<dbReference type="SUPFAM" id="SSF54211">
    <property type="entry name" value="Ribosomal protein S5 domain 2-like"/>
    <property type="match status" value="1"/>
</dbReference>
<dbReference type="SUPFAM" id="SSF55060">
    <property type="entry name" value="GHMP Kinase, C-terminal domain"/>
    <property type="match status" value="1"/>
</dbReference>
<dbReference type="NCBIfam" id="NF011202">
    <property type="entry name" value="PRK14608.1"/>
    <property type="match status" value="1"/>
</dbReference>
<feature type="active site" evidence="10">
    <location>
        <position position="139"/>
    </location>
</feature>
<dbReference type="UniPathway" id="UPA00056">
    <property type="reaction ID" value="UER00094"/>
</dbReference>
<dbReference type="Gene3D" id="3.30.70.890">
    <property type="entry name" value="GHMP kinase, C-terminal domain"/>
    <property type="match status" value="1"/>
</dbReference>
<dbReference type="EC" id="2.7.1.148" evidence="2 10"/>
<evidence type="ECO:0000256" key="3">
    <source>
        <dbReference type="ARBA" id="ARBA00017473"/>
    </source>
</evidence>
<evidence type="ECO:0000256" key="10">
    <source>
        <dbReference type="HAMAP-Rule" id="MF_00061"/>
    </source>
</evidence>
<dbReference type="KEGG" id="mets:DK389_17755"/>
<name>A0A2U8W8N4_9HYPH</name>
<dbReference type="OrthoDB" id="9809438at2"/>
<comment type="similarity">
    <text evidence="1 10">Belongs to the GHMP kinase family. IspE subfamily.</text>
</comment>
<comment type="catalytic activity">
    <reaction evidence="10">
        <text>4-CDP-2-C-methyl-D-erythritol + ATP = 4-CDP-2-C-methyl-D-erythritol 2-phosphate + ADP + H(+)</text>
        <dbReference type="Rhea" id="RHEA:18437"/>
        <dbReference type="ChEBI" id="CHEBI:15378"/>
        <dbReference type="ChEBI" id="CHEBI:30616"/>
        <dbReference type="ChEBI" id="CHEBI:57823"/>
        <dbReference type="ChEBI" id="CHEBI:57919"/>
        <dbReference type="ChEBI" id="CHEBI:456216"/>
        <dbReference type="EC" id="2.7.1.148"/>
    </reaction>
</comment>
<evidence type="ECO:0000256" key="6">
    <source>
        <dbReference type="ARBA" id="ARBA00022777"/>
    </source>
</evidence>
<evidence type="ECO:0000256" key="2">
    <source>
        <dbReference type="ARBA" id="ARBA00012052"/>
    </source>
</evidence>
<dbReference type="PIRSF" id="PIRSF010376">
    <property type="entry name" value="IspE"/>
    <property type="match status" value="1"/>
</dbReference>
<evidence type="ECO:0000256" key="8">
    <source>
        <dbReference type="ARBA" id="ARBA00023229"/>
    </source>
</evidence>
<keyword evidence="14" id="KW-1185">Reference proteome</keyword>
<gene>
    <name evidence="10" type="primary">ispE</name>
    <name evidence="13" type="ORF">DK389_17755</name>
</gene>
<dbReference type="InterPro" id="IPR036554">
    <property type="entry name" value="GHMP_kinase_C_sf"/>
</dbReference>
<keyword evidence="4 10" id="KW-0808">Transferase</keyword>
<dbReference type="NCBIfam" id="TIGR00154">
    <property type="entry name" value="ispE"/>
    <property type="match status" value="1"/>
</dbReference>
<protein>
    <recommendedName>
        <fullName evidence="3 10">4-diphosphocytidyl-2-C-methyl-D-erythritol kinase</fullName>
        <shortName evidence="10">CMK</shortName>
        <ecNumber evidence="2 10">2.7.1.148</ecNumber>
    </recommendedName>
    <alternativeName>
        <fullName evidence="9 10">4-(cytidine-5'-diphospho)-2-C-methyl-D-erythritol kinase</fullName>
    </alternativeName>
</protein>
<keyword evidence="7 10" id="KW-0067">ATP-binding</keyword>
<dbReference type="PANTHER" id="PTHR43527">
    <property type="entry name" value="4-DIPHOSPHOCYTIDYL-2-C-METHYL-D-ERYTHRITOL KINASE, CHLOROPLASTIC"/>
    <property type="match status" value="1"/>
</dbReference>
<comment type="pathway">
    <text evidence="10">Isoprenoid biosynthesis; isopentenyl diphosphate biosynthesis via DXP pathway; isopentenyl diphosphate from 1-deoxy-D-xylulose 5-phosphate: step 3/6.</text>
</comment>
<dbReference type="RefSeq" id="WP_109891529.1">
    <property type="nucleotide sequence ID" value="NZ_CP029550.1"/>
</dbReference>
<feature type="domain" description="GHMP kinase N-terminal" evidence="11">
    <location>
        <begin position="69"/>
        <end position="144"/>
    </location>
</feature>
<proteinExistence type="inferred from homology"/>
<evidence type="ECO:0000313" key="14">
    <source>
        <dbReference type="Proteomes" id="UP000245926"/>
    </source>
</evidence>
<dbReference type="InterPro" id="IPR020568">
    <property type="entry name" value="Ribosomal_Su5_D2-typ_SF"/>
</dbReference>
<keyword evidence="5 10" id="KW-0547">Nucleotide-binding</keyword>
<dbReference type="InterPro" id="IPR014721">
    <property type="entry name" value="Ribsml_uS5_D2-typ_fold_subgr"/>
</dbReference>
<dbReference type="GO" id="GO:0005524">
    <property type="term" value="F:ATP binding"/>
    <property type="evidence" value="ECO:0007669"/>
    <property type="project" value="UniProtKB-UniRule"/>
</dbReference>
<dbReference type="InterPro" id="IPR013750">
    <property type="entry name" value="GHMP_kinase_C_dom"/>
</dbReference>
<dbReference type="AlphaFoldDB" id="A0A2U8W8N4"/>
<organism evidence="13 14">
    <name type="scientific">Methylobacterium durans</name>
    <dbReference type="NCBI Taxonomy" id="2202825"/>
    <lineage>
        <taxon>Bacteria</taxon>
        <taxon>Pseudomonadati</taxon>
        <taxon>Pseudomonadota</taxon>
        <taxon>Alphaproteobacteria</taxon>
        <taxon>Hyphomicrobiales</taxon>
        <taxon>Methylobacteriaceae</taxon>
        <taxon>Methylobacterium</taxon>
    </lineage>
</organism>
<dbReference type="Pfam" id="PF08544">
    <property type="entry name" value="GHMP_kinases_C"/>
    <property type="match status" value="1"/>
</dbReference>